<evidence type="ECO:0000259" key="3">
    <source>
        <dbReference type="Pfam" id="PF13192"/>
    </source>
</evidence>
<dbReference type="PIRSF" id="PIRSF037031">
    <property type="entry name" value="Redox_disulphide_2"/>
    <property type="match status" value="1"/>
</dbReference>
<feature type="active site" description="Nucleophile" evidence="1">
    <location>
        <position position="13"/>
    </location>
</feature>
<evidence type="ECO:0000313" key="5">
    <source>
        <dbReference type="Proteomes" id="UP000001902"/>
    </source>
</evidence>
<gene>
    <name evidence="4" type="ordered locus">Acfer_0391</name>
</gene>
<dbReference type="InterPro" id="IPR036249">
    <property type="entry name" value="Thioredoxin-like_sf"/>
</dbReference>
<dbReference type="RefSeq" id="WP_012937785.1">
    <property type="nucleotide sequence ID" value="NC_013740.1"/>
</dbReference>
<sequence length="76" mass="7936">MVIQVMGGGCSKCETLLENVKEAVAHTGKTAEIQYVTDFAIIAGKGIMSTPALVIDGKVVSSGRVLKTKEIESLLG</sequence>
<dbReference type="SUPFAM" id="SSF52833">
    <property type="entry name" value="Thioredoxin-like"/>
    <property type="match status" value="1"/>
</dbReference>
<dbReference type="PANTHER" id="PTHR36450:SF1">
    <property type="entry name" value="THIOREDOXIN"/>
    <property type="match status" value="1"/>
</dbReference>
<feature type="domain" description="Thioredoxin-like fold" evidence="3">
    <location>
        <begin position="1"/>
        <end position="75"/>
    </location>
</feature>
<dbReference type="PANTHER" id="PTHR36450">
    <property type="entry name" value="THIOREDOXIN"/>
    <property type="match status" value="1"/>
</dbReference>
<proteinExistence type="predicted"/>
<dbReference type="eggNOG" id="COG0526">
    <property type="taxonomic scope" value="Bacteria"/>
</dbReference>
<protein>
    <submittedName>
        <fullName evidence="4">Redox-active disulfide protein 2</fullName>
    </submittedName>
</protein>
<dbReference type="KEGG" id="afn:Acfer_0391"/>
<evidence type="ECO:0000256" key="2">
    <source>
        <dbReference type="PIRSR" id="PIRSR037031-51"/>
    </source>
</evidence>
<organism evidence="4 5">
    <name type="scientific">Acidaminococcus fermentans (strain ATCC 25085 / DSM 20731 / CCUG 9996 / CIP 106432 / VR4)</name>
    <dbReference type="NCBI Taxonomy" id="591001"/>
    <lineage>
        <taxon>Bacteria</taxon>
        <taxon>Bacillati</taxon>
        <taxon>Bacillota</taxon>
        <taxon>Negativicutes</taxon>
        <taxon>Acidaminococcales</taxon>
        <taxon>Acidaminococcaceae</taxon>
        <taxon>Acidaminococcus</taxon>
    </lineage>
</organism>
<dbReference type="Proteomes" id="UP000001902">
    <property type="component" value="Chromosome"/>
</dbReference>
<dbReference type="InterPro" id="IPR012336">
    <property type="entry name" value="Thioredoxin-like_fold"/>
</dbReference>
<keyword evidence="2" id="KW-0676">Redox-active center</keyword>
<dbReference type="NCBIfam" id="TIGR00412">
    <property type="entry name" value="redox_disulf_2"/>
    <property type="match status" value="1"/>
</dbReference>
<feature type="disulfide bond" description="Redox-active" evidence="2">
    <location>
        <begin position="10"/>
        <end position="13"/>
    </location>
</feature>
<evidence type="ECO:0000256" key="1">
    <source>
        <dbReference type="PIRSR" id="PIRSR037031-50"/>
    </source>
</evidence>
<dbReference type="HOGENOM" id="CLU_090389_18_2_9"/>
<dbReference type="Pfam" id="PF13192">
    <property type="entry name" value="Thioredoxin_3"/>
    <property type="match status" value="1"/>
</dbReference>
<dbReference type="Gene3D" id="3.40.30.10">
    <property type="entry name" value="Glutaredoxin"/>
    <property type="match status" value="1"/>
</dbReference>
<accession>D2RP19</accession>
<name>D2RP19_ACIFV</name>
<dbReference type="InterPro" id="IPR005243">
    <property type="entry name" value="THIRX-like_proc"/>
</dbReference>
<dbReference type="OrthoDB" id="9800630at2"/>
<dbReference type="EMBL" id="CP001859">
    <property type="protein sequence ID" value="ADB46795.1"/>
    <property type="molecule type" value="Genomic_DNA"/>
</dbReference>
<dbReference type="STRING" id="591001.Acfer_0391"/>
<keyword evidence="5" id="KW-1185">Reference proteome</keyword>
<dbReference type="GeneID" id="78334148"/>
<evidence type="ECO:0000313" key="4">
    <source>
        <dbReference type="EMBL" id="ADB46795.1"/>
    </source>
</evidence>
<reference evidence="4 5" key="1">
    <citation type="journal article" date="2010" name="Stand. Genomic Sci.">
        <title>Complete genome sequence of Acidaminococcus fermentans type strain (VR4).</title>
        <authorList>
            <person name="Chang Y.J."/>
            <person name="Pukall R."/>
            <person name="Saunders E."/>
            <person name="Lapidus A."/>
            <person name="Copeland A."/>
            <person name="Nolan M."/>
            <person name="Glavina Del Rio T."/>
            <person name="Lucas S."/>
            <person name="Chen F."/>
            <person name="Tice H."/>
            <person name="Cheng J.F."/>
            <person name="Han C."/>
            <person name="Detter J.C."/>
            <person name="Bruce D."/>
            <person name="Goodwin L."/>
            <person name="Pitluck S."/>
            <person name="Mikhailova N."/>
            <person name="Liolios K."/>
            <person name="Pati A."/>
            <person name="Ivanova N."/>
            <person name="Mavromatis K."/>
            <person name="Chen A."/>
            <person name="Palaniappan K."/>
            <person name="Land M."/>
            <person name="Hauser L."/>
            <person name="Jeffries C.D."/>
            <person name="Brettin T."/>
            <person name="Rohde M."/>
            <person name="Goker M."/>
            <person name="Bristow J."/>
            <person name="Eisen J.A."/>
            <person name="Markowitz V."/>
            <person name="Hugenholtz P."/>
            <person name="Kyrpides N.C."/>
            <person name="Klenk H.P."/>
        </authorList>
    </citation>
    <scope>NUCLEOTIDE SEQUENCE [LARGE SCALE GENOMIC DNA]</scope>
    <source>
        <strain evidence="5">ATCC 25085 / DSM 20731 / CCUG 9996 / CIP 106432 / VR4</strain>
    </source>
</reference>
<keyword evidence="2" id="KW-1015">Disulfide bond</keyword>
<feature type="active site" description="Nucleophile" evidence="1">
    <location>
        <position position="10"/>
    </location>
</feature>
<dbReference type="AlphaFoldDB" id="D2RP19"/>